<dbReference type="GeneID" id="41701783"/>
<dbReference type="Proteomes" id="UP000290737">
    <property type="component" value="Genome"/>
</dbReference>
<dbReference type="KEGG" id="vg:41701783"/>
<dbReference type="RefSeq" id="YP_009551766.1">
    <property type="nucleotide sequence ID" value="NC_040536.1"/>
</dbReference>
<keyword evidence="3" id="KW-1185">Reference proteome</keyword>
<reference evidence="2" key="1">
    <citation type="journal article" date="2021" name="Virus">
        <title>The discovery, distribution and diversity of DNA viruses associated with Drosophila melanogaster in Europe.</title>
        <authorList>
            <person name="Wallace M.A."/>
            <person name="Coffman K.A."/>
            <person name="Gilbert C."/>
            <person name="Ravindran S."/>
            <person name="Albery G.F."/>
            <person name="Abbott J."/>
            <person name="Argyridou E."/>
            <person name="Bellosta P."/>
            <person name="Betancourt A.J."/>
            <person name="Colinet H."/>
            <person name="Eric K."/>
            <person name="Glaser-Schmitt A."/>
            <person name="Grath S."/>
            <person name="Jelic M."/>
            <person name="Kankare M."/>
            <person name="Kozeretska I."/>
            <person name="Loeschcke V."/>
            <person name="Montchamp-Moreau C."/>
            <person name="Ometto L."/>
            <person name="Onder B.S."/>
            <person name="Orengo D.J."/>
            <person name="Parsch J."/>
            <person name="Pascual M."/>
            <person name="Patenkovic A."/>
            <person name="Puerma E."/>
            <person name="Ritchie M.G."/>
            <person name="Rota-Stabelli O."/>
            <person name="Schou M.F."/>
            <person name="Serga S.V."/>
            <person name="Stamenkovic-Radak M."/>
            <person name="Tanaskovic M."/>
            <person name="Veselinovic M.S."/>
            <person name="Vieira J."/>
            <person name="Vieira C.P."/>
            <person name="Kapun M."/>
            <person name="Flatt T."/>
            <person name="Gonzalez J."/>
            <person name="Staubach F."/>
            <person name="Obbard D.J."/>
        </authorList>
    </citation>
    <scope>NUCLEOTIDE SEQUENCE</scope>
    <source>
        <strain evidence="2">SRR3939042_Esparto_2012</strain>
    </source>
</reference>
<evidence type="ECO:0000313" key="2">
    <source>
        <dbReference type="EMBL" id="AUQ43967.1"/>
    </source>
</evidence>
<dbReference type="EMBL" id="KY608910">
    <property type="protein sequence ID" value="AUQ43967.1"/>
    <property type="molecule type" value="Genomic_DNA"/>
</dbReference>
<accession>A0A2I7G2X0</accession>
<protein>
    <submittedName>
        <fullName evidence="2">Putative polh/gran</fullName>
    </submittedName>
</protein>
<dbReference type="OrthoDB" id="7291at10239"/>
<name>A0A2I7G2X0_9VIRU</name>
<sequence>MGIKNGAPTILSFMRKGIYNRNCGKYKIMIDGEYMRYKGMIESNLTKHNAEEAIAATSYDYMHNIIHNIEGLIGRCADEIRVFMDGTRVSNKETCRADFKFDAGLIRTIFKSICMEHGHSVIELQHGESELQMYLQRDKTMPLNVFLTNDSDMISICYGHRPISKTGKFTLCENLPPKYDYASDANSVYSEPNDIIDSCVWINCSRETVAIGFDLIDDRFIYTPDVFRVFIALCGTDFTSNLLTDSMIAGILTAVDDDKKFINNLTDINEIAACLQMLGIRNGGTIKRATPVQKTKKMPTTHLFNPITGLPILPDYNPNDLHRAITMYREYITTGKMDDSTIPRPNMSNICRQFLYAMKGQDDDFVKKSLNTWARQTTLQYALDCFKSYHGTYNPDDTSTSETNSKPKSRKRKSNSSMDHMMAAALHLRKLRKSFYTTDTESNTDDEV</sequence>
<evidence type="ECO:0000313" key="3">
    <source>
        <dbReference type="Proteomes" id="UP000290737"/>
    </source>
</evidence>
<feature type="region of interest" description="Disordered" evidence="1">
    <location>
        <begin position="394"/>
        <end position="418"/>
    </location>
</feature>
<evidence type="ECO:0000256" key="1">
    <source>
        <dbReference type="SAM" id="MobiDB-lite"/>
    </source>
</evidence>
<organism evidence="2">
    <name type="scientific">Esparto virus</name>
    <dbReference type="NCBI Taxonomy" id="2072209"/>
    <lineage>
        <taxon>Viruses</taxon>
        <taxon>Viruses incertae sedis</taxon>
        <taxon>Naldaviricetes</taxon>
        <taxon>Lefavirales</taxon>
        <taxon>Nudiviridae</taxon>
        <taxon>Alphanudivirus</taxon>
        <taxon>Alphanudivirus tertidromelanogasteris</taxon>
    </lineage>
</organism>
<proteinExistence type="predicted"/>